<dbReference type="PANTHER" id="PTHR43861">
    <property type="entry name" value="TRANS-ACONITATE 2-METHYLTRANSFERASE-RELATED"/>
    <property type="match status" value="1"/>
</dbReference>
<dbReference type="CDD" id="cd02440">
    <property type="entry name" value="AdoMet_MTases"/>
    <property type="match status" value="1"/>
</dbReference>
<evidence type="ECO:0000313" key="2">
    <source>
        <dbReference type="Proteomes" id="UP000176253"/>
    </source>
</evidence>
<evidence type="ECO:0000313" key="1">
    <source>
        <dbReference type="EMBL" id="OGG15946.1"/>
    </source>
</evidence>
<comment type="caution">
    <text evidence="1">The sequence shown here is derived from an EMBL/GenBank/DDBJ whole genome shotgun (WGS) entry which is preliminary data.</text>
</comment>
<dbReference type="InterPro" id="IPR029063">
    <property type="entry name" value="SAM-dependent_MTases_sf"/>
</dbReference>
<organism evidence="1 2">
    <name type="scientific">Candidatus Gottesmanbacteria bacterium RIFCSPHIGHO2_02_FULL_39_14</name>
    <dbReference type="NCBI Taxonomy" id="1798383"/>
    <lineage>
        <taxon>Bacteria</taxon>
        <taxon>Candidatus Gottesmaniibacteriota</taxon>
    </lineage>
</organism>
<protein>
    <submittedName>
        <fullName evidence="1">Uncharacterized protein</fullName>
    </submittedName>
</protein>
<name>A0A1F5ZTY5_9BACT</name>
<dbReference type="Proteomes" id="UP000176253">
    <property type="component" value="Unassembled WGS sequence"/>
</dbReference>
<dbReference type="AlphaFoldDB" id="A0A1F5ZTY5"/>
<proteinExistence type="predicted"/>
<dbReference type="SUPFAM" id="SSF53335">
    <property type="entry name" value="S-adenosyl-L-methionine-dependent methyltransferases"/>
    <property type="match status" value="1"/>
</dbReference>
<gene>
    <name evidence="1" type="ORF">A3D78_01215</name>
</gene>
<reference evidence="1 2" key="1">
    <citation type="journal article" date="2016" name="Nat. Commun.">
        <title>Thousands of microbial genomes shed light on interconnected biogeochemical processes in an aquifer system.</title>
        <authorList>
            <person name="Anantharaman K."/>
            <person name="Brown C.T."/>
            <person name="Hug L.A."/>
            <person name="Sharon I."/>
            <person name="Castelle C.J."/>
            <person name="Probst A.J."/>
            <person name="Thomas B.C."/>
            <person name="Singh A."/>
            <person name="Wilkins M.J."/>
            <person name="Karaoz U."/>
            <person name="Brodie E.L."/>
            <person name="Williams K.H."/>
            <person name="Hubbard S.S."/>
            <person name="Banfield J.F."/>
        </authorList>
    </citation>
    <scope>NUCLEOTIDE SEQUENCE [LARGE SCALE GENOMIC DNA]</scope>
</reference>
<accession>A0A1F5ZTY5</accession>
<sequence length="240" mass="27477">MKNIKKAFYEEAYPEKRSKLQLRSGLSFLYNLFRSFEDYREDAVYRLLPGGKTLADIGCGDGNFVIRSLEKYENCFGTDIAGTRISATRKKILKLPKKFRHRIRFYNSDADEKLPFPDRSVSTVTMIASLEHFFDPFGIFEEINRVLDKKGTVIFQVPNLAFLPRRLTVLFGGLPLTSEDDTGWDGGHMHYFTVGSLKDFLKKFGYQIEIITCSGIFAPVRRLYVSLLGADIIIKAVKKD</sequence>
<dbReference type="STRING" id="1798383.A3D78_01215"/>
<dbReference type="Pfam" id="PF13489">
    <property type="entry name" value="Methyltransf_23"/>
    <property type="match status" value="1"/>
</dbReference>
<dbReference type="EMBL" id="MFJM01000063">
    <property type="protein sequence ID" value="OGG15946.1"/>
    <property type="molecule type" value="Genomic_DNA"/>
</dbReference>
<dbReference type="Gene3D" id="3.40.50.150">
    <property type="entry name" value="Vaccinia Virus protein VP39"/>
    <property type="match status" value="1"/>
</dbReference>